<feature type="transmembrane region" description="Helical" evidence="1">
    <location>
        <begin position="12"/>
        <end position="32"/>
    </location>
</feature>
<organism evidence="2 3">
    <name type="scientific">Lederbergia galactosidilytica</name>
    <dbReference type="NCBI Taxonomy" id="217031"/>
    <lineage>
        <taxon>Bacteria</taxon>
        <taxon>Bacillati</taxon>
        <taxon>Bacillota</taxon>
        <taxon>Bacilli</taxon>
        <taxon>Bacillales</taxon>
        <taxon>Bacillaceae</taxon>
        <taxon>Lederbergia</taxon>
    </lineage>
</organism>
<name>A0A0Q9XUP3_9BACI</name>
<keyword evidence="1" id="KW-1133">Transmembrane helix</keyword>
<comment type="caution">
    <text evidence="2">The sequence shown here is derived from an EMBL/GenBank/DDBJ whole genome shotgun (WGS) entry which is preliminary data.</text>
</comment>
<gene>
    <name evidence="2" type="ORF">ACA29_13165</name>
</gene>
<evidence type="ECO:0000256" key="1">
    <source>
        <dbReference type="SAM" id="Phobius"/>
    </source>
</evidence>
<evidence type="ECO:0000313" key="2">
    <source>
        <dbReference type="EMBL" id="KRG11997.1"/>
    </source>
</evidence>
<evidence type="ECO:0000313" key="3">
    <source>
        <dbReference type="Proteomes" id="UP000053881"/>
    </source>
</evidence>
<keyword evidence="1" id="KW-0812">Transmembrane</keyword>
<proteinExistence type="predicted"/>
<sequence length="87" mass="9435">MKSNFKNATKIVPLVIGLSLIVGLTIWSVFAINKGEVIPFSSIEKVIQAQSGDVVTLKETADGTINGRWDHLYKNTGGKICISFSPK</sequence>
<dbReference type="EMBL" id="LGPB01000103">
    <property type="protein sequence ID" value="KRG11997.1"/>
    <property type="molecule type" value="Genomic_DNA"/>
</dbReference>
<dbReference type="AlphaFoldDB" id="A0A0Q9XUP3"/>
<reference evidence="2 3" key="1">
    <citation type="submission" date="2015-06" db="EMBL/GenBank/DDBJ databases">
        <title>Genome sequencing project of Bacillus galactosidilyticus PL133.</title>
        <authorList>
            <person name="Gaiero J."/>
            <person name="Nicol R."/>
            <person name="Habash M."/>
        </authorList>
    </citation>
    <scope>NUCLEOTIDE SEQUENCE [LARGE SCALE GENOMIC DNA]</scope>
    <source>
        <strain evidence="2 3">PL133</strain>
    </source>
</reference>
<dbReference type="PATRIC" id="fig|217031.4.peg.4401"/>
<protein>
    <submittedName>
        <fullName evidence="2">Uncharacterized protein</fullName>
    </submittedName>
</protein>
<accession>A0A0Q9XUP3</accession>
<keyword evidence="1" id="KW-0472">Membrane</keyword>
<dbReference type="Proteomes" id="UP000053881">
    <property type="component" value="Unassembled WGS sequence"/>
</dbReference>